<dbReference type="GO" id="GO:0004673">
    <property type="term" value="F:protein histidine kinase activity"/>
    <property type="evidence" value="ECO:0007669"/>
    <property type="project" value="UniProtKB-EC"/>
</dbReference>
<evidence type="ECO:0000259" key="6">
    <source>
        <dbReference type="PROSITE" id="PS50112"/>
    </source>
</evidence>
<dbReference type="InterPro" id="IPR035965">
    <property type="entry name" value="PAS-like_dom_sf"/>
</dbReference>
<dbReference type="EC" id="2.7.13.3" evidence="2"/>
<dbReference type="EMBL" id="BARS01043163">
    <property type="protein sequence ID" value="GAG36683.1"/>
    <property type="molecule type" value="Genomic_DNA"/>
</dbReference>
<keyword evidence="3" id="KW-0597">Phosphoprotein</keyword>
<dbReference type="NCBIfam" id="TIGR00229">
    <property type="entry name" value="sensory_box"/>
    <property type="match status" value="3"/>
</dbReference>
<feature type="domain" description="PAS" evidence="6">
    <location>
        <begin position="79"/>
        <end position="134"/>
    </location>
</feature>
<feature type="non-terminal residue" evidence="8">
    <location>
        <position position="1"/>
    </location>
</feature>
<dbReference type="PANTHER" id="PTHR43304:SF1">
    <property type="entry name" value="PAC DOMAIN-CONTAINING PROTEIN"/>
    <property type="match status" value="1"/>
</dbReference>
<evidence type="ECO:0000256" key="4">
    <source>
        <dbReference type="ARBA" id="ARBA00022679"/>
    </source>
</evidence>
<evidence type="ECO:0000256" key="5">
    <source>
        <dbReference type="ARBA" id="ARBA00022777"/>
    </source>
</evidence>
<sequence length="251" mass="28086">ALEMFPPEERERVAVNIQKVLTGEPFEDHEYTIVRKDGTTFPALLYTSPIMRDGQLAGLRGIVLNISDRKQTEEALQDSEERFRSLIENSSDALAILNADGTIMYESSSVERIFGEAPDELVGTPFADFIHPDDIAGLTAIFNFLTNVPGATSQFETRFRHKDGTWRWIEATAKNLLDDPKVGGFVVNYRDVTKRKESETALQESEEKLRVMFESIADGISIIDLGGNILEVNEAGARIAGYDRKEELIGR</sequence>
<dbReference type="InterPro" id="IPR000700">
    <property type="entry name" value="PAS-assoc_C"/>
</dbReference>
<dbReference type="AlphaFoldDB" id="X0XJ49"/>
<reference evidence="8" key="1">
    <citation type="journal article" date="2014" name="Front. Microbiol.">
        <title>High frequency of phylogenetically diverse reductive dehalogenase-homologous genes in deep subseafloor sedimentary metagenomes.</title>
        <authorList>
            <person name="Kawai M."/>
            <person name="Futagami T."/>
            <person name="Toyoda A."/>
            <person name="Takaki Y."/>
            <person name="Nishi S."/>
            <person name="Hori S."/>
            <person name="Arai W."/>
            <person name="Tsubouchi T."/>
            <person name="Morono Y."/>
            <person name="Uchiyama I."/>
            <person name="Ito T."/>
            <person name="Fujiyama A."/>
            <person name="Inagaki F."/>
            <person name="Takami H."/>
        </authorList>
    </citation>
    <scope>NUCLEOTIDE SEQUENCE</scope>
    <source>
        <strain evidence="8">Expedition CK06-06</strain>
    </source>
</reference>
<dbReference type="PANTHER" id="PTHR43304">
    <property type="entry name" value="PHYTOCHROME-LIKE PROTEIN CPH1"/>
    <property type="match status" value="1"/>
</dbReference>
<dbReference type="Pfam" id="PF13188">
    <property type="entry name" value="PAS_8"/>
    <property type="match status" value="1"/>
</dbReference>
<comment type="catalytic activity">
    <reaction evidence="1">
        <text>ATP + protein L-histidine = ADP + protein N-phospho-L-histidine.</text>
        <dbReference type="EC" id="2.7.13.3"/>
    </reaction>
</comment>
<organism evidence="8">
    <name type="scientific">marine sediment metagenome</name>
    <dbReference type="NCBI Taxonomy" id="412755"/>
    <lineage>
        <taxon>unclassified sequences</taxon>
        <taxon>metagenomes</taxon>
        <taxon>ecological metagenomes</taxon>
    </lineage>
</organism>
<evidence type="ECO:0000256" key="1">
    <source>
        <dbReference type="ARBA" id="ARBA00000085"/>
    </source>
</evidence>
<proteinExistence type="predicted"/>
<evidence type="ECO:0000256" key="2">
    <source>
        <dbReference type="ARBA" id="ARBA00012438"/>
    </source>
</evidence>
<feature type="domain" description="PAC" evidence="7">
    <location>
        <begin position="27"/>
        <end position="78"/>
    </location>
</feature>
<evidence type="ECO:0000259" key="7">
    <source>
        <dbReference type="PROSITE" id="PS50113"/>
    </source>
</evidence>
<dbReference type="InterPro" id="IPR013655">
    <property type="entry name" value="PAS_fold_3"/>
</dbReference>
<dbReference type="InterPro" id="IPR001610">
    <property type="entry name" value="PAC"/>
</dbReference>
<dbReference type="Gene3D" id="3.30.450.20">
    <property type="entry name" value="PAS domain"/>
    <property type="match status" value="3"/>
</dbReference>
<evidence type="ECO:0000256" key="3">
    <source>
        <dbReference type="ARBA" id="ARBA00022553"/>
    </source>
</evidence>
<dbReference type="SMART" id="SM00091">
    <property type="entry name" value="PAS"/>
    <property type="match status" value="1"/>
</dbReference>
<keyword evidence="4" id="KW-0808">Transferase</keyword>
<dbReference type="Pfam" id="PF08447">
    <property type="entry name" value="PAS_3"/>
    <property type="match status" value="2"/>
</dbReference>
<keyword evidence="5" id="KW-0418">Kinase</keyword>
<dbReference type="SMART" id="SM00086">
    <property type="entry name" value="PAC"/>
    <property type="match status" value="2"/>
</dbReference>
<dbReference type="CDD" id="cd00130">
    <property type="entry name" value="PAS"/>
    <property type="match status" value="3"/>
</dbReference>
<feature type="domain" description="PAS" evidence="6">
    <location>
        <begin position="205"/>
        <end position="246"/>
    </location>
</feature>
<comment type="caution">
    <text evidence="8">The sequence shown here is derived from an EMBL/GenBank/DDBJ whole genome shotgun (WGS) entry which is preliminary data.</text>
</comment>
<gene>
    <name evidence="8" type="ORF">S01H1_65388</name>
</gene>
<dbReference type="PROSITE" id="PS50113">
    <property type="entry name" value="PAC"/>
    <property type="match status" value="2"/>
</dbReference>
<dbReference type="SUPFAM" id="SSF55785">
    <property type="entry name" value="PYP-like sensor domain (PAS domain)"/>
    <property type="match status" value="3"/>
</dbReference>
<name>X0XJ49_9ZZZZ</name>
<accession>X0XJ49</accession>
<evidence type="ECO:0000313" key="8">
    <source>
        <dbReference type="EMBL" id="GAG36683.1"/>
    </source>
</evidence>
<dbReference type="InterPro" id="IPR000014">
    <property type="entry name" value="PAS"/>
</dbReference>
<dbReference type="InterPro" id="IPR052162">
    <property type="entry name" value="Sensor_kinase/Photoreceptor"/>
</dbReference>
<feature type="non-terminal residue" evidence="8">
    <location>
        <position position="251"/>
    </location>
</feature>
<feature type="domain" description="PAC" evidence="7">
    <location>
        <begin position="153"/>
        <end position="204"/>
    </location>
</feature>
<dbReference type="PROSITE" id="PS50112">
    <property type="entry name" value="PAS"/>
    <property type="match status" value="2"/>
</dbReference>
<protein>
    <recommendedName>
        <fullName evidence="2">histidine kinase</fullName>
        <ecNumber evidence="2">2.7.13.3</ecNumber>
    </recommendedName>
</protein>